<name>A0A9P5PB71_9AGAR</name>
<dbReference type="InterPro" id="IPR002347">
    <property type="entry name" value="SDR_fam"/>
</dbReference>
<evidence type="ECO:0000256" key="2">
    <source>
        <dbReference type="ARBA" id="ARBA00022857"/>
    </source>
</evidence>
<dbReference type="Proteomes" id="UP000772434">
    <property type="component" value="Unassembled WGS sequence"/>
</dbReference>
<evidence type="ECO:0000313" key="5">
    <source>
        <dbReference type="Proteomes" id="UP000772434"/>
    </source>
</evidence>
<accession>A0A9P5PB71</accession>
<dbReference type="OrthoDB" id="3819888at2759"/>
<sequence length="267" mass="30148">MSTLLASARSSACVGACIEHSVQKPMQSFSRFSRFPSRKMSTQIHRLETLHRLQLDMRRNRWTGIRLTIAQAFANNGARVYITSRRKSVLNNVDTWRNSLAHPKGQLIAVECDSTSKESIQSLVKELKENRGEKIIDVFVNNAGVSLKSSENFENWEEVYRTNVIGHFSTTAAFIPLLTATSSVHPGRTAAVRTSQYHFKYNVSKSAASHLTTLLSQELQRKKTNIRSNSVMPEISPSEMTTKKDSDEMDKSTIVKMTAIVRIRSKR</sequence>
<dbReference type="PRINTS" id="PR00081">
    <property type="entry name" value="GDHRDH"/>
</dbReference>
<gene>
    <name evidence="4" type="ORF">BDP27DRAFT_292956</name>
</gene>
<dbReference type="InterPro" id="IPR052178">
    <property type="entry name" value="Sec_Metab_Biosynth_SDR"/>
</dbReference>
<keyword evidence="2" id="KW-0521">NADP</keyword>
<dbReference type="AlphaFoldDB" id="A0A9P5PB71"/>
<evidence type="ECO:0008006" key="6">
    <source>
        <dbReference type="Google" id="ProtNLM"/>
    </source>
</evidence>
<dbReference type="PANTHER" id="PTHR43618:SF4">
    <property type="entry name" value="SHORT CHAIN DEHYDROGENASE_REDUCTASE FAMILY (AFU_ORTHOLOGUE AFUA_7G04540)"/>
    <property type="match status" value="1"/>
</dbReference>
<evidence type="ECO:0000313" key="4">
    <source>
        <dbReference type="EMBL" id="KAF9062354.1"/>
    </source>
</evidence>
<evidence type="ECO:0000256" key="3">
    <source>
        <dbReference type="ARBA" id="ARBA00023002"/>
    </source>
</evidence>
<dbReference type="SUPFAM" id="SSF51735">
    <property type="entry name" value="NAD(P)-binding Rossmann-fold domains"/>
    <property type="match status" value="1"/>
</dbReference>
<evidence type="ECO:0000256" key="1">
    <source>
        <dbReference type="ARBA" id="ARBA00006484"/>
    </source>
</evidence>
<dbReference type="InterPro" id="IPR036291">
    <property type="entry name" value="NAD(P)-bd_dom_sf"/>
</dbReference>
<dbReference type="PANTHER" id="PTHR43618">
    <property type="entry name" value="7-ALPHA-HYDROXYSTEROID DEHYDROGENASE"/>
    <property type="match status" value="1"/>
</dbReference>
<dbReference type="Gene3D" id="3.40.50.720">
    <property type="entry name" value="NAD(P)-binding Rossmann-like Domain"/>
    <property type="match status" value="1"/>
</dbReference>
<proteinExistence type="inferred from homology"/>
<dbReference type="Pfam" id="PF00106">
    <property type="entry name" value="adh_short"/>
    <property type="match status" value="1"/>
</dbReference>
<protein>
    <recommendedName>
        <fullName evidence="6">NAD(P)-binding protein</fullName>
    </recommendedName>
</protein>
<dbReference type="GO" id="GO:0016491">
    <property type="term" value="F:oxidoreductase activity"/>
    <property type="evidence" value="ECO:0007669"/>
    <property type="project" value="UniProtKB-KW"/>
</dbReference>
<keyword evidence="3" id="KW-0560">Oxidoreductase</keyword>
<organism evidence="4 5">
    <name type="scientific">Rhodocollybia butyracea</name>
    <dbReference type="NCBI Taxonomy" id="206335"/>
    <lineage>
        <taxon>Eukaryota</taxon>
        <taxon>Fungi</taxon>
        <taxon>Dikarya</taxon>
        <taxon>Basidiomycota</taxon>
        <taxon>Agaricomycotina</taxon>
        <taxon>Agaricomycetes</taxon>
        <taxon>Agaricomycetidae</taxon>
        <taxon>Agaricales</taxon>
        <taxon>Marasmiineae</taxon>
        <taxon>Omphalotaceae</taxon>
        <taxon>Rhodocollybia</taxon>
    </lineage>
</organism>
<dbReference type="CDD" id="cd05233">
    <property type="entry name" value="SDR_c"/>
    <property type="match status" value="1"/>
</dbReference>
<comment type="similarity">
    <text evidence="1">Belongs to the short-chain dehydrogenases/reductases (SDR) family.</text>
</comment>
<comment type="caution">
    <text evidence="4">The sequence shown here is derived from an EMBL/GenBank/DDBJ whole genome shotgun (WGS) entry which is preliminary data.</text>
</comment>
<keyword evidence="5" id="KW-1185">Reference proteome</keyword>
<dbReference type="EMBL" id="JADNRY010000174">
    <property type="protein sequence ID" value="KAF9062354.1"/>
    <property type="molecule type" value="Genomic_DNA"/>
</dbReference>
<reference evidence="4" key="1">
    <citation type="submission" date="2020-11" db="EMBL/GenBank/DDBJ databases">
        <authorList>
            <consortium name="DOE Joint Genome Institute"/>
            <person name="Ahrendt S."/>
            <person name="Riley R."/>
            <person name="Andreopoulos W."/>
            <person name="Labutti K."/>
            <person name="Pangilinan J."/>
            <person name="Ruiz-Duenas F.J."/>
            <person name="Barrasa J.M."/>
            <person name="Sanchez-Garcia M."/>
            <person name="Camarero S."/>
            <person name="Miyauchi S."/>
            <person name="Serrano A."/>
            <person name="Linde D."/>
            <person name="Babiker R."/>
            <person name="Drula E."/>
            <person name="Ayuso-Fernandez I."/>
            <person name="Pacheco R."/>
            <person name="Padilla G."/>
            <person name="Ferreira P."/>
            <person name="Barriuso J."/>
            <person name="Kellner H."/>
            <person name="Castanera R."/>
            <person name="Alfaro M."/>
            <person name="Ramirez L."/>
            <person name="Pisabarro A.G."/>
            <person name="Kuo A."/>
            <person name="Tritt A."/>
            <person name="Lipzen A."/>
            <person name="He G."/>
            <person name="Yan M."/>
            <person name="Ng V."/>
            <person name="Cullen D."/>
            <person name="Martin F."/>
            <person name="Rosso M.-N."/>
            <person name="Henrissat B."/>
            <person name="Hibbett D."/>
            <person name="Martinez A.T."/>
            <person name="Grigoriev I.V."/>
        </authorList>
    </citation>
    <scope>NUCLEOTIDE SEQUENCE</scope>
    <source>
        <strain evidence="4">AH 40177</strain>
    </source>
</reference>